<keyword evidence="7" id="KW-0520">NAD</keyword>
<comment type="pathway">
    <text evidence="3">Carbohydrate metabolism; galactose metabolism.</text>
</comment>
<comment type="cofactor">
    <cofactor evidence="2">
        <name>NAD(+)</name>
        <dbReference type="ChEBI" id="CHEBI:57540"/>
    </cofactor>
</comment>
<dbReference type="STRING" id="1122619.GCA_000373745_02093"/>
<keyword evidence="9 13" id="KW-0413">Isomerase</keyword>
<comment type="catalytic activity">
    <reaction evidence="1">
        <text>UDP-alpha-D-glucose = UDP-alpha-D-galactose</text>
        <dbReference type="Rhea" id="RHEA:22168"/>
        <dbReference type="ChEBI" id="CHEBI:58885"/>
        <dbReference type="ChEBI" id="CHEBI:66914"/>
        <dbReference type="EC" id="5.1.3.2"/>
    </reaction>
</comment>
<evidence type="ECO:0000256" key="2">
    <source>
        <dbReference type="ARBA" id="ARBA00001911"/>
    </source>
</evidence>
<evidence type="ECO:0000256" key="5">
    <source>
        <dbReference type="ARBA" id="ARBA00013189"/>
    </source>
</evidence>
<dbReference type="GO" id="GO:0003978">
    <property type="term" value="F:UDP-glucose 4-epimerase activity"/>
    <property type="evidence" value="ECO:0007669"/>
    <property type="project" value="UniProtKB-EC"/>
</dbReference>
<keyword evidence="8" id="KW-0299">Galactose metabolism</keyword>
<evidence type="ECO:0000256" key="11">
    <source>
        <dbReference type="ARBA" id="ARBA00033067"/>
    </source>
</evidence>
<comment type="similarity">
    <text evidence="4">Belongs to the NAD(P)-dependent epimerase/dehydratase family.</text>
</comment>
<sequence>MYVLVTGGAGFIGSHTVVELLQAGYEVVIIDNFSNSSPLVLSRIEEITGKRPLLIEGDIRDRALLDDVFKQHEIDAVVHFAGLKAVGESVQQPLEYYDNNVSGSVVLFEAMRDASVKRLVFSSSATVYGDPEEIPPVCQHRPEPLDFEITYKSGQSGAHYAKTSDTDRIQSGAESFLRKTHPSRVYARV</sequence>
<dbReference type="Proteomes" id="UP000254603">
    <property type="component" value="Unassembled WGS sequence"/>
</dbReference>
<keyword evidence="8" id="KW-0119">Carbohydrate metabolism</keyword>
<reference evidence="13 14" key="1">
    <citation type="submission" date="2018-06" db="EMBL/GenBank/DDBJ databases">
        <authorList>
            <consortium name="Pathogen Informatics"/>
            <person name="Doyle S."/>
        </authorList>
    </citation>
    <scope>NUCLEOTIDE SEQUENCE [LARGE SCALE GENOMIC DNA]</scope>
    <source>
        <strain evidence="13 14">NCTC11997</strain>
    </source>
</reference>
<dbReference type="PANTHER" id="PTHR43725:SF47">
    <property type="entry name" value="UDP-GLUCOSE 4-EPIMERASE"/>
    <property type="match status" value="1"/>
</dbReference>
<proteinExistence type="inferred from homology"/>
<dbReference type="InterPro" id="IPR001509">
    <property type="entry name" value="Epimerase_deHydtase"/>
</dbReference>
<dbReference type="PANTHER" id="PTHR43725">
    <property type="entry name" value="UDP-GLUCOSE 4-EPIMERASE"/>
    <property type="match status" value="1"/>
</dbReference>
<dbReference type="AlphaFoldDB" id="A0A378XC53"/>
<evidence type="ECO:0000256" key="9">
    <source>
        <dbReference type="ARBA" id="ARBA00023235"/>
    </source>
</evidence>
<accession>A0A378XC53</accession>
<gene>
    <name evidence="13" type="primary">galE_2</name>
    <name evidence="13" type="ORF">NCTC11997_00311</name>
</gene>
<dbReference type="EC" id="5.1.3.2" evidence="5"/>
<evidence type="ECO:0000256" key="6">
    <source>
        <dbReference type="ARBA" id="ARBA00018569"/>
    </source>
</evidence>
<dbReference type="Gene3D" id="3.40.50.720">
    <property type="entry name" value="NAD(P)-binding Rossmann-like Domain"/>
    <property type="match status" value="1"/>
</dbReference>
<evidence type="ECO:0000313" key="14">
    <source>
        <dbReference type="Proteomes" id="UP000254603"/>
    </source>
</evidence>
<dbReference type="EMBL" id="UGSB01000001">
    <property type="protein sequence ID" value="SUA50655.1"/>
    <property type="molecule type" value="Genomic_DNA"/>
</dbReference>
<evidence type="ECO:0000256" key="8">
    <source>
        <dbReference type="ARBA" id="ARBA00023144"/>
    </source>
</evidence>
<dbReference type="InterPro" id="IPR036291">
    <property type="entry name" value="NAD(P)-bd_dom_sf"/>
</dbReference>
<evidence type="ECO:0000256" key="7">
    <source>
        <dbReference type="ARBA" id="ARBA00023027"/>
    </source>
</evidence>
<evidence type="ECO:0000259" key="12">
    <source>
        <dbReference type="Pfam" id="PF01370"/>
    </source>
</evidence>
<protein>
    <recommendedName>
        <fullName evidence="6">UDP-glucose 4-epimerase</fullName>
        <ecNumber evidence="5">5.1.3.2</ecNumber>
    </recommendedName>
    <alternativeName>
        <fullName evidence="11">Galactowaldenase</fullName>
    </alternativeName>
    <alternativeName>
        <fullName evidence="10">UDP-galactose 4-epimerase</fullName>
    </alternativeName>
</protein>
<evidence type="ECO:0000256" key="10">
    <source>
        <dbReference type="ARBA" id="ARBA00031367"/>
    </source>
</evidence>
<dbReference type="Pfam" id="PF01370">
    <property type="entry name" value="Epimerase"/>
    <property type="match status" value="1"/>
</dbReference>
<dbReference type="GO" id="GO:0006012">
    <property type="term" value="P:galactose metabolic process"/>
    <property type="evidence" value="ECO:0007669"/>
    <property type="project" value="UniProtKB-KW"/>
</dbReference>
<name>A0A378XC53_9BURK</name>
<evidence type="ECO:0000256" key="4">
    <source>
        <dbReference type="ARBA" id="ARBA00007637"/>
    </source>
</evidence>
<organism evidence="13 14">
    <name type="scientific">Oligella ureolytica</name>
    <dbReference type="NCBI Taxonomy" id="90244"/>
    <lineage>
        <taxon>Bacteria</taxon>
        <taxon>Pseudomonadati</taxon>
        <taxon>Pseudomonadota</taxon>
        <taxon>Betaproteobacteria</taxon>
        <taxon>Burkholderiales</taxon>
        <taxon>Alcaligenaceae</taxon>
        <taxon>Oligella</taxon>
    </lineage>
</organism>
<evidence type="ECO:0000256" key="1">
    <source>
        <dbReference type="ARBA" id="ARBA00000083"/>
    </source>
</evidence>
<evidence type="ECO:0000313" key="13">
    <source>
        <dbReference type="EMBL" id="SUA50655.1"/>
    </source>
</evidence>
<dbReference type="SUPFAM" id="SSF51735">
    <property type="entry name" value="NAD(P)-binding Rossmann-fold domains"/>
    <property type="match status" value="1"/>
</dbReference>
<dbReference type="GO" id="GO:0005829">
    <property type="term" value="C:cytosol"/>
    <property type="evidence" value="ECO:0007669"/>
    <property type="project" value="TreeGrafter"/>
</dbReference>
<evidence type="ECO:0000256" key="3">
    <source>
        <dbReference type="ARBA" id="ARBA00004947"/>
    </source>
</evidence>
<feature type="domain" description="NAD-dependent epimerase/dehydratase" evidence="12">
    <location>
        <begin position="3"/>
        <end position="140"/>
    </location>
</feature>